<dbReference type="NCBIfam" id="TIGR00057">
    <property type="entry name" value="L-threonylcarbamoyladenylate synthase"/>
    <property type="match status" value="1"/>
</dbReference>
<name>C8NDL8_9LACT</name>
<dbReference type="Gene3D" id="3.40.50.11030">
    <property type="entry name" value="Threonylcarbamoyl-AMP synthase, C-terminal domain"/>
    <property type="match status" value="1"/>
</dbReference>
<evidence type="ECO:0000256" key="6">
    <source>
        <dbReference type="ARBA" id="ARBA00022679"/>
    </source>
</evidence>
<feature type="binding site" evidence="14">
    <location>
        <position position="113"/>
    </location>
    <ligand>
        <name>ATP</name>
        <dbReference type="ChEBI" id="CHEBI:30616"/>
    </ligand>
</feature>
<evidence type="ECO:0000313" key="16">
    <source>
        <dbReference type="EMBL" id="EEW38241.1"/>
    </source>
</evidence>
<feature type="binding site" evidence="14">
    <location>
        <position position="192"/>
    </location>
    <ligand>
        <name>ATP</name>
        <dbReference type="ChEBI" id="CHEBI:30616"/>
    </ligand>
</feature>
<dbReference type="Pfam" id="PF03481">
    <property type="entry name" value="Sua5_C"/>
    <property type="match status" value="1"/>
</dbReference>
<evidence type="ECO:0000259" key="15">
    <source>
        <dbReference type="PROSITE" id="PS51163"/>
    </source>
</evidence>
<feature type="binding site" evidence="14">
    <location>
        <position position="147"/>
    </location>
    <ligand>
        <name>ATP</name>
        <dbReference type="ChEBI" id="CHEBI:30616"/>
    </ligand>
</feature>
<comment type="subcellular location">
    <subcellularLocation>
        <location evidence="1 13">Cytoplasm</location>
    </subcellularLocation>
</comment>
<comment type="caution">
    <text evidence="16">The sequence shown here is derived from an EMBL/GenBank/DDBJ whole genome shotgun (WGS) entry which is preliminary data.</text>
</comment>
<dbReference type="InterPro" id="IPR010923">
    <property type="entry name" value="T(6)A37_SUA5"/>
</dbReference>
<dbReference type="SUPFAM" id="SSF55821">
    <property type="entry name" value="YrdC/RibB"/>
    <property type="match status" value="1"/>
</dbReference>
<keyword evidence="10 13" id="KW-0067">ATP-binding</keyword>
<feature type="binding site" evidence="14">
    <location>
        <position position="232"/>
    </location>
    <ligand>
        <name>ATP</name>
        <dbReference type="ChEBI" id="CHEBI:30616"/>
    </ligand>
</feature>
<dbReference type="Proteomes" id="UP000005926">
    <property type="component" value="Unassembled WGS sequence"/>
</dbReference>
<dbReference type="AlphaFoldDB" id="C8NDL8"/>
<dbReference type="EMBL" id="ACKZ01000003">
    <property type="protein sequence ID" value="EEW38241.1"/>
    <property type="molecule type" value="Genomic_DNA"/>
</dbReference>
<keyword evidence="7 13" id="KW-0819">tRNA processing</keyword>
<organism evidence="16 17">
    <name type="scientific">Granulicatella adiacens ATCC 49175</name>
    <dbReference type="NCBI Taxonomy" id="638301"/>
    <lineage>
        <taxon>Bacteria</taxon>
        <taxon>Bacillati</taxon>
        <taxon>Bacillota</taxon>
        <taxon>Bacilli</taxon>
        <taxon>Lactobacillales</taxon>
        <taxon>Carnobacteriaceae</taxon>
        <taxon>Granulicatella</taxon>
    </lineage>
</organism>
<dbReference type="GO" id="GO:0008033">
    <property type="term" value="P:tRNA processing"/>
    <property type="evidence" value="ECO:0007669"/>
    <property type="project" value="UniProtKB-KW"/>
</dbReference>
<dbReference type="eggNOG" id="COG0009">
    <property type="taxonomic scope" value="Bacteria"/>
</dbReference>
<evidence type="ECO:0000256" key="9">
    <source>
        <dbReference type="ARBA" id="ARBA00022741"/>
    </source>
</evidence>
<evidence type="ECO:0000256" key="8">
    <source>
        <dbReference type="ARBA" id="ARBA00022695"/>
    </source>
</evidence>
<dbReference type="InterPro" id="IPR050156">
    <property type="entry name" value="TC-AMP_synthase_SUA5"/>
</dbReference>
<feature type="binding site" evidence="14">
    <location>
        <position position="177"/>
    </location>
    <ligand>
        <name>L-threonine</name>
        <dbReference type="ChEBI" id="CHEBI:57926"/>
    </ligand>
</feature>
<dbReference type="FunFam" id="3.90.870.10:FF:000009">
    <property type="entry name" value="Threonylcarbamoyl-AMP synthase, putative"/>
    <property type="match status" value="1"/>
</dbReference>
<dbReference type="GO" id="GO:0003725">
    <property type="term" value="F:double-stranded RNA binding"/>
    <property type="evidence" value="ECO:0007669"/>
    <property type="project" value="UniProtKB-UniRule"/>
</dbReference>
<evidence type="ECO:0000256" key="11">
    <source>
        <dbReference type="ARBA" id="ARBA00029774"/>
    </source>
</evidence>
<evidence type="ECO:0000256" key="7">
    <source>
        <dbReference type="ARBA" id="ARBA00022694"/>
    </source>
</evidence>
<dbReference type="InterPro" id="IPR038385">
    <property type="entry name" value="Sua5/YwlC_C"/>
</dbReference>
<gene>
    <name evidence="16" type="ORF">HMPREF0444_0013</name>
</gene>
<dbReference type="GO" id="GO:0006450">
    <property type="term" value="P:regulation of translational fidelity"/>
    <property type="evidence" value="ECO:0007669"/>
    <property type="project" value="TreeGrafter"/>
</dbReference>
<evidence type="ECO:0000256" key="14">
    <source>
        <dbReference type="PIRSR" id="PIRSR004930-1"/>
    </source>
</evidence>
<evidence type="ECO:0000256" key="13">
    <source>
        <dbReference type="PIRNR" id="PIRNR004930"/>
    </source>
</evidence>
<dbReference type="InterPro" id="IPR006070">
    <property type="entry name" value="Sua5-like_dom"/>
</dbReference>
<sequence>METQIFTKENLDIAAKALQQGEIVSFPTETVYGLGAIATSQEAVLKVFEAKGRPSDNPLIVHISDIQQMTSTVEEVPEIALTLAKAFWPGPLTMILKAKPGIYAPALSAGLPTVSFRMPNHPLTLELITKVGIPLVGPSANLSTKPSPTKVQHVFEDMNGRIRGIVDGGSSTVGVESTVIDLTNEEGPVILRPGVITKEQIESVIGPIQSSVTTKTGEREIPKSPGMKYRHYAPKTPVLVVEGAVESFTKAIQEAQNNGKTVGIMAQNAIVDAVESRVKGIYKMGTSVDDMNRSLFDALRTLDHLELDIILAQGAPEEGVGIAYMNRLKKAASTVL</sequence>
<evidence type="ECO:0000256" key="3">
    <source>
        <dbReference type="ARBA" id="ARBA00012584"/>
    </source>
</evidence>
<protein>
    <recommendedName>
        <fullName evidence="4 13">Threonylcarbamoyl-AMP synthase</fullName>
        <shortName evidence="13">TC-AMP synthase</shortName>
        <ecNumber evidence="3 13">2.7.7.87</ecNumber>
    </recommendedName>
    <alternativeName>
        <fullName evidence="11 13">L-threonylcarbamoyladenylate synthase</fullName>
    </alternativeName>
</protein>
<keyword evidence="9 13" id="KW-0547">Nucleotide-binding</keyword>
<dbReference type="EC" id="2.7.7.87" evidence="3 13"/>
<keyword evidence="17" id="KW-1185">Reference proteome</keyword>
<reference evidence="16 17" key="1">
    <citation type="submission" date="2009-08" db="EMBL/GenBank/DDBJ databases">
        <authorList>
            <person name="Muzny D."/>
            <person name="Qin X."/>
            <person name="Deng J."/>
            <person name="Jiang H."/>
            <person name="Liu Y."/>
            <person name="Qu J."/>
            <person name="Song X.-Z."/>
            <person name="Zhang L."/>
            <person name="Thornton R."/>
            <person name="Coyle M."/>
            <person name="Francisco L."/>
            <person name="Jackson L."/>
            <person name="Javaid M."/>
            <person name="Korchina V."/>
            <person name="Kovar C."/>
            <person name="Mata R."/>
            <person name="Mathew T."/>
            <person name="Ngo R."/>
            <person name="Nguyen L."/>
            <person name="Nguyen N."/>
            <person name="Okwuonu G."/>
            <person name="Ongeri F."/>
            <person name="Pham C."/>
            <person name="Simmons D."/>
            <person name="Wilczek-Boney K."/>
            <person name="Hale W."/>
            <person name="Jakkamsetti A."/>
            <person name="Pham P."/>
            <person name="Ruth R."/>
            <person name="San Lucas F."/>
            <person name="Warren J."/>
            <person name="Zhang J."/>
            <person name="Zhao Z."/>
            <person name="Zhou C."/>
            <person name="Zhu D."/>
            <person name="Lee S."/>
            <person name="Bess C."/>
            <person name="Blankenburg K."/>
            <person name="Forbes L."/>
            <person name="Fu Q."/>
            <person name="Gubbala S."/>
            <person name="Hirani K."/>
            <person name="Jayaseelan J.C."/>
            <person name="Lara F."/>
            <person name="Munidasa M."/>
            <person name="Palculict T."/>
            <person name="Patil S."/>
            <person name="Pu L.-L."/>
            <person name="Saada N."/>
            <person name="Tang L."/>
            <person name="Weissenberger G."/>
            <person name="Zhu Y."/>
            <person name="Hemphill L."/>
            <person name="Shang Y."/>
            <person name="Youmans B."/>
            <person name="Ayvaz T."/>
            <person name="Ross M."/>
            <person name="Santibanez J."/>
            <person name="Aqrawi P."/>
            <person name="Gross S."/>
            <person name="Joshi V."/>
            <person name="Fowler G."/>
            <person name="Nazareth L."/>
            <person name="Reid J."/>
            <person name="Worley K."/>
            <person name="Petrosino J."/>
            <person name="Highlander S."/>
            <person name="Gibbs R."/>
        </authorList>
    </citation>
    <scope>NUCLEOTIDE SEQUENCE [LARGE SCALE GENOMIC DNA]</scope>
    <source>
        <strain evidence="16 17">ATCC 49175</strain>
    </source>
</reference>
<feature type="binding site" evidence="14">
    <location>
        <position position="53"/>
    </location>
    <ligand>
        <name>ATP</name>
        <dbReference type="ChEBI" id="CHEBI:30616"/>
    </ligand>
</feature>
<comment type="catalytic activity">
    <reaction evidence="12 13">
        <text>L-threonine + hydrogencarbonate + ATP = L-threonylcarbamoyladenylate + diphosphate + H2O</text>
        <dbReference type="Rhea" id="RHEA:36407"/>
        <dbReference type="ChEBI" id="CHEBI:15377"/>
        <dbReference type="ChEBI" id="CHEBI:17544"/>
        <dbReference type="ChEBI" id="CHEBI:30616"/>
        <dbReference type="ChEBI" id="CHEBI:33019"/>
        <dbReference type="ChEBI" id="CHEBI:57926"/>
        <dbReference type="ChEBI" id="CHEBI:73682"/>
        <dbReference type="EC" id="2.7.7.87"/>
    </reaction>
</comment>
<evidence type="ECO:0000256" key="4">
    <source>
        <dbReference type="ARBA" id="ARBA00015492"/>
    </source>
</evidence>
<dbReference type="STRING" id="638301.HMPREF0444_0013"/>
<evidence type="ECO:0000256" key="5">
    <source>
        <dbReference type="ARBA" id="ARBA00022490"/>
    </source>
</evidence>
<comment type="similarity">
    <text evidence="2 13">Belongs to the SUA5 family.</text>
</comment>
<dbReference type="PANTHER" id="PTHR17490">
    <property type="entry name" value="SUA5"/>
    <property type="match status" value="1"/>
</dbReference>
<keyword evidence="6 13" id="KW-0808">Transferase</keyword>
<dbReference type="RefSeq" id="WP_005604873.1">
    <property type="nucleotide sequence ID" value="NZ_CP102283.1"/>
</dbReference>
<evidence type="ECO:0000256" key="10">
    <source>
        <dbReference type="ARBA" id="ARBA00022840"/>
    </source>
</evidence>
<evidence type="ECO:0000313" key="17">
    <source>
        <dbReference type="Proteomes" id="UP000005926"/>
    </source>
</evidence>
<keyword evidence="8 13" id="KW-0548">Nucleotidyltransferase</keyword>
<feature type="domain" description="YrdC-like" evidence="15">
    <location>
        <begin position="8"/>
        <end position="196"/>
    </location>
</feature>
<feature type="binding site" evidence="14">
    <location>
        <position position="30"/>
    </location>
    <ligand>
        <name>L-threonine</name>
        <dbReference type="ChEBI" id="CHEBI:57926"/>
    </ligand>
</feature>
<dbReference type="GO" id="GO:0061710">
    <property type="term" value="F:L-threonylcarbamoyladenylate synthase"/>
    <property type="evidence" value="ECO:0007669"/>
    <property type="project" value="UniProtKB-EC"/>
</dbReference>
<evidence type="ECO:0000256" key="12">
    <source>
        <dbReference type="ARBA" id="ARBA00048366"/>
    </source>
</evidence>
<dbReference type="Gene3D" id="3.90.870.10">
    <property type="entry name" value="DHBP synthase"/>
    <property type="match status" value="1"/>
</dbReference>
<accession>C8NDL8</accession>
<dbReference type="PANTHER" id="PTHR17490:SF16">
    <property type="entry name" value="THREONYLCARBAMOYL-AMP SYNTHASE"/>
    <property type="match status" value="1"/>
</dbReference>
<dbReference type="InterPro" id="IPR005145">
    <property type="entry name" value="Sua5_C"/>
</dbReference>
<dbReference type="GeneID" id="78411716"/>
<comment type="function">
    <text evidence="13">Required for the formation of a threonylcarbamoyl group on adenosine at position 37 (t(6)A37) in tRNAs that read codons beginning with adenine.</text>
</comment>
<dbReference type="GO" id="GO:0000049">
    <property type="term" value="F:tRNA binding"/>
    <property type="evidence" value="ECO:0007669"/>
    <property type="project" value="TreeGrafter"/>
</dbReference>
<feature type="binding site" evidence="14">
    <location>
        <position position="117"/>
    </location>
    <ligand>
        <name>L-threonine</name>
        <dbReference type="ChEBI" id="CHEBI:57926"/>
    </ligand>
</feature>
<feature type="binding site" evidence="14">
    <location>
        <position position="139"/>
    </location>
    <ligand>
        <name>ATP</name>
        <dbReference type="ChEBI" id="CHEBI:30616"/>
    </ligand>
</feature>
<keyword evidence="5 13" id="KW-0963">Cytoplasm</keyword>
<feature type="binding site" evidence="14">
    <location>
        <position position="62"/>
    </location>
    <ligand>
        <name>L-threonine</name>
        <dbReference type="ChEBI" id="CHEBI:57926"/>
    </ligand>
</feature>
<evidence type="ECO:0000256" key="2">
    <source>
        <dbReference type="ARBA" id="ARBA00007663"/>
    </source>
</evidence>
<dbReference type="PROSITE" id="PS51163">
    <property type="entry name" value="YRDC"/>
    <property type="match status" value="1"/>
</dbReference>
<feature type="binding site" evidence="14">
    <location>
        <position position="57"/>
    </location>
    <ligand>
        <name>ATP</name>
        <dbReference type="ChEBI" id="CHEBI:30616"/>
    </ligand>
</feature>
<dbReference type="HOGENOM" id="CLU_031397_0_1_9"/>
<dbReference type="GO" id="GO:0005737">
    <property type="term" value="C:cytoplasm"/>
    <property type="evidence" value="ECO:0007669"/>
    <property type="project" value="UniProtKB-SubCell"/>
</dbReference>
<dbReference type="InterPro" id="IPR017945">
    <property type="entry name" value="DHBP_synth_RibB-like_a/b_dom"/>
</dbReference>
<dbReference type="Pfam" id="PF01300">
    <property type="entry name" value="Sua5_yciO_yrdC"/>
    <property type="match status" value="1"/>
</dbReference>
<dbReference type="PIRSF" id="PIRSF004930">
    <property type="entry name" value="Tln_factor_SUA5"/>
    <property type="match status" value="1"/>
</dbReference>
<dbReference type="GO" id="GO:0005524">
    <property type="term" value="F:ATP binding"/>
    <property type="evidence" value="ECO:0007669"/>
    <property type="project" value="UniProtKB-UniRule"/>
</dbReference>
<evidence type="ECO:0000256" key="1">
    <source>
        <dbReference type="ARBA" id="ARBA00004496"/>
    </source>
</evidence>
<proteinExistence type="inferred from homology"/>